<keyword evidence="1" id="KW-0472">Membrane</keyword>
<evidence type="ECO:0000313" key="3">
    <source>
        <dbReference type="Proteomes" id="UP000004705"/>
    </source>
</evidence>
<evidence type="ECO:0000256" key="1">
    <source>
        <dbReference type="SAM" id="Phobius"/>
    </source>
</evidence>
<reference evidence="2 3" key="1">
    <citation type="journal article" date="2012" name="Stand. Genomic Sci.">
        <title>Genome sequence of the soil bacterium Saccharomonospora azurea type strain (NA-128(T)).</title>
        <authorList>
            <person name="Klenk H.P."/>
            <person name="Held B."/>
            <person name="Lucas S."/>
            <person name="Lapidus A."/>
            <person name="Copeland A."/>
            <person name="Hammon N."/>
            <person name="Pitluck S."/>
            <person name="Goodwin L.A."/>
            <person name="Han C."/>
            <person name="Tapia R."/>
            <person name="Brambilla E.M."/>
            <person name="Potter G."/>
            <person name="Land M."/>
            <person name="Ivanova N."/>
            <person name="Rohde M."/>
            <person name="Goker M."/>
            <person name="Detter J.C."/>
            <person name="Kyrpides N.C."/>
            <person name="Woyke T."/>
        </authorList>
    </citation>
    <scope>NUCLEOTIDE SEQUENCE [LARGE SCALE GENOMIC DNA]</scope>
    <source>
        <strain evidence="2 3">NA-128</strain>
    </source>
</reference>
<dbReference type="RefSeq" id="WP_005438692.1">
    <property type="nucleotide sequence ID" value="NZ_CM001466.1"/>
</dbReference>
<organism evidence="2 3">
    <name type="scientific">Saccharomonospora azurea NA-128</name>
    <dbReference type="NCBI Taxonomy" id="882081"/>
    <lineage>
        <taxon>Bacteria</taxon>
        <taxon>Bacillati</taxon>
        <taxon>Actinomycetota</taxon>
        <taxon>Actinomycetes</taxon>
        <taxon>Pseudonocardiales</taxon>
        <taxon>Pseudonocardiaceae</taxon>
        <taxon>Saccharomonospora</taxon>
    </lineage>
</organism>
<feature type="transmembrane region" description="Helical" evidence="1">
    <location>
        <begin position="250"/>
        <end position="274"/>
    </location>
</feature>
<sequence length="367" mass="39494">MPHTDLPDHTIDARSLGYVPSDGALVRDTPFLTDVLRQTRRSSLWWAWGAPVFALLALGALVDDLWFPALLALVGLLLRWGWVLWRLPYHPKLAAVADVPIRSVPLAGDDIVLTRWVTAVRVDAPAGAGWAYGLFPRAHRKLLLRHRRVHLVARPGSRRVLLLIPGSLAVLGARLRDAPPARARGAHPSAPPRDHLVSAVPASDEVFSLWVRAAARNTLVLAGLAVALGAAVGTSSLLPLLDSRPGGDPIWNVLGLLAAVASVLWSLQVARTTVRLRRRYRRARAWVSLPARVDALDVDGPGRYTITATVWHPDGRAEQICASGTPVDLVAAVVDTGRLWILDSTVAGSMWAVGVPGHPVVALVGHG</sequence>
<feature type="transmembrane region" description="Helical" evidence="1">
    <location>
        <begin position="44"/>
        <end position="61"/>
    </location>
</feature>
<dbReference type="OrthoDB" id="10013168at2"/>
<protein>
    <submittedName>
        <fullName evidence="2">Uncharacterized protein</fullName>
    </submittedName>
</protein>
<evidence type="ECO:0000313" key="2">
    <source>
        <dbReference type="EMBL" id="EHY87645.1"/>
    </source>
</evidence>
<accession>H8GBC3</accession>
<proteinExistence type="predicted"/>
<dbReference type="AlphaFoldDB" id="H8GBC3"/>
<feature type="transmembrane region" description="Helical" evidence="1">
    <location>
        <begin position="219"/>
        <end position="238"/>
    </location>
</feature>
<keyword evidence="1" id="KW-1133">Transmembrane helix</keyword>
<name>H8GBC3_9PSEU</name>
<dbReference type="EMBL" id="CM001466">
    <property type="protein sequence ID" value="EHY87645.1"/>
    <property type="molecule type" value="Genomic_DNA"/>
</dbReference>
<keyword evidence="1" id="KW-0812">Transmembrane</keyword>
<feature type="transmembrane region" description="Helical" evidence="1">
    <location>
        <begin position="67"/>
        <end position="85"/>
    </location>
</feature>
<keyword evidence="3" id="KW-1185">Reference proteome</keyword>
<gene>
    <name evidence="2" type="ORF">SacazDRAFT_00697</name>
</gene>
<dbReference type="Proteomes" id="UP000004705">
    <property type="component" value="Chromosome"/>
</dbReference>
<dbReference type="HOGENOM" id="CLU_754171_0_0_11"/>